<feature type="transmembrane region" description="Helical" evidence="1">
    <location>
        <begin position="619"/>
        <end position="642"/>
    </location>
</feature>
<dbReference type="EMBL" id="LC552038">
    <property type="protein sequence ID" value="BCG55376.1"/>
    <property type="molecule type" value="Genomic_RNA"/>
</dbReference>
<keyword evidence="1" id="KW-1133">Transmembrane helix</keyword>
<feature type="transmembrane region" description="Helical" evidence="1">
    <location>
        <begin position="697"/>
        <end position="716"/>
    </location>
</feature>
<sequence length="793" mass="89941">MDKTKFLINTLNSFMNKKKRLYNMNIFVIFLLIDFAFATALGQESTTLHEEGSCKASQTTVEHARDCLKYTFGKTLQCIGSMYEERRIDNKTAELLTQQALDKLPSGNSYYSIGVQVGEDNKLIIGKQKHYAFDWDFSIPTRIYNIMSETTLVTAFRSKRPILLYTNSFDADVQEMPDWSTSITVPRIGGGMYPLYRHPDAKGGKLVLDCNAYEQWTMRRRIQDVGVAIIMPNNIWCPSSASAYFDVIVANIDMVKEQHGKRTYYLEWFKSEDNSGGEVPNWATEVFQIRGEYEPPVFDFDEEELFTNNHLSILIRRYEKIWSPYFDDYTTTAFYTFLPKVHPILLKHVTDDDWMLFILAGLQFAVLLVVATFLYQINKHLPLLAYVFLYVTASGPAYVYLVLAGYWILSKIWFRKVVEPPDHVKLQADPYYCVRESIRPMEKKERDVFLTALPFVEMILFIALAIAIVVSGNKSCFPLLAVIIVVIIARSVPSVGGNSTAGIICLMMVILFSVMMVGPHIYAQWAEVMEWEEPKIKIPVTVMTEDIATQSWLMWDVVTSSIFEKIGLALNYTKFGDVTRCFLGLFVLAFLLFDEWIGPGIGIMAMVQVRLKNLENRQWCWLGVFKSLNWIGLLAELGFCFISGNYTKLLIGCLAAPAALAVWWFTGRFVWVGRGMVSTQIEARTDTLMVFGDGPTVYRLMVCRFIACAILVAFYAQNGAANGFGLLVICLLLSLSSERVLTLFIGFLTMNMTILTMGLTTKKPISVNLTENAQPAADPTYGANSKNTLVDED</sequence>
<reference evidence="2" key="1">
    <citation type="journal article" date="2020" name="Eisei Dobutsu">
        <title>RNA virome analysis of hematophagous Chironomoidea flies (Diptera: Ceratopogonidae and Simuliidae) collected in Tokyo, Japan.</title>
        <authorList>
            <person name="Kobayashi D."/>
            <person name="Murota K."/>
            <person name="Faizah A.N."/>
            <person name="Amoa-Bosompem M."/>
            <person name="Higa Y."/>
            <person name="Hayashi T."/>
            <person name="Tsuda Y."/>
            <person name="Sawabe K."/>
            <person name="Isawa H."/>
        </authorList>
    </citation>
    <scope>NUCLEOTIDE SEQUENCE</scope>
    <source>
        <strain evidence="2">1-SJK2017-17Ca1</strain>
    </source>
</reference>
<feature type="transmembrane region" description="Helical" evidence="1">
    <location>
        <begin position="649"/>
        <end position="666"/>
    </location>
</feature>
<feature type="transmembrane region" description="Helical" evidence="1">
    <location>
        <begin position="354"/>
        <end position="375"/>
    </location>
</feature>
<name>A0A7R6W5A7_9VIRU</name>
<proteinExistence type="predicted"/>
<organism evidence="2">
    <name type="scientific">Carajing virus</name>
    <dbReference type="NCBI Taxonomy" id="2744400"/>
    <lineage>
        <taxon>Viruses</taxon>
        <taxon>Riboviria</taxon>
    </lineage>
</organism>
<feature type="transmembrane region" description="Helical" evidence="1">
    <location>
        <begin position="501"/>
        <end position="522"/>
    </location>
</feature>
<protein>
    <submittedName>
        <fullName evidence="2">Uncharacterized protein</fullName>
    </submittedName>
</protein>
<accession>A0A7R6W5A7</accession>
<gene>
    <name evidence="2" type="primary">VP2-3</name>
</gene>
<keyword evidence="1" id="KW-0812">Transmembrane</keyword>
<feature type="transmembrane region" description="Helical" evidence="1">
    <location>
        <begin position="387"/>
        <end position="409"/>
    </location>
</feature>
<feature type="transmembrane region" description="Helical" evidence="1">
    <location>
        <begin position="723"/>
        <end position="748"/>
    </location>
</feature>
<feature type="transmembrane region" description="Helical" evidence="1">
    <location>
        <begin position="582"/>
        <end position="607"/>
    </location>
</feature>
<keyword evidence="1" id="KW-0472">Membrane</keyword>
<evidence type="ECO:0000313" key="2">
    <source>
        <dbReference type="EMBL" id="BCG55376.1"/>
    </source>
</evidence>
<feature type="transmembrane region" description="Helical" evidence="1">
    <location>
        <begin position="477"/>
        <end position="495"/>
    </location>
</feature>
<feature type="transmembrane region" description="Helical" evidence="1">
    <location>
        <begin position="448"/>
        <end position="470"/>
    </location>
</feature>
<evidence type="ECO:0000256" key="1">
    <source>
        <dbReference type="SAM" id="Phobius"/>
    </source>
</evidence>